<dbReference type="SMART" id="SM00530">
    <property type="entry name" value="HTH_XRE"/>
    <property type="match status" value="1"/>
</dbReference>
<proteinExistence type="predicted"/>
<dbReference type="Gene3D" id="1.10.260.40">
    <property type="entry name" value="lambda repressor-like DNA-binding domains"/>
    <property type="match status" value="1"/>
</dbReference>
<reference evidence="2 3" key="1">
    <citation type="journal article" date="2014" name="Int. J. Syst. Evol. Microbiol.">
        <title>Streptomyces hoynatensis sp. nov., isolated from deep marine sediment.</title>
        <authorList>
            <person name="Veyisoglu A."/>
            <person name="Sahin N."/>
        </authorList>
    </citation>
    <scope>NUCLEOTIDE SEQUENCE [LARGE SCALE GENOMIC DNA]</scope>
    <source>
        <strain evidence="2 3">KCTC 29097</strain>
    </source>
</reference>
<keyword evidence="3" id="KW-1185">Reference proteome</keyword>
<dbReference type="PROSITE" id="PS50943">
    <property type="entry name" value="HTH_CROC1"/>
    <property type="match status" value="1"/>
</dbReference>
<dbReference type="Pfam" id="PF13560">
    <property type="entry name" value="HTH_31"/>
    <property type="match status" value="1"/>
</dbReference>
<protein>
    <submittedName>
        <fullName evidence="2">XRE family transcriptional regulator</fullName>
    </submittedName>
</protein>
<evidence type="ECO:0000259" key="1">
    <source>
        <dbReference type="PROSITE" id="PS50943"/>
    </source>
</evidence>
<feature type="domain" description="HTH cro/C1-type" evidence="1">
    <location>
        <begin position="15"/>
        <end position="36"/>
    </location>
</feature>
<dbReference type="RefSeq" id="WP_120680514.1">
    <property type="nucleotide sequence ID" value="NZ_RBAL01000009.1"/>
</dbReference>
<dbReference type="Proteomes" id="UP000272474">
    <property type="component" value="Unassembled WGS sequence"/>
</dbReference>
<evidence type="ECO:0000313" key="3">
    <source>
        <dbReference type="Proteomes" id="UP000272474"/>
    </source>
</evidence>
<sequence>MNTDPGGWARLARALRESRRDKGLTQAALAERAHVSTFAVVAAERGEPPKKRMPPTLPKIARALGWPPRAIEAILEGGDPPEGWGRPAVLDAEMLESVMTKAMVTATNHVTAAEMREAIGITMDELRRLGVFSQADGVQPNKTM</sequence>
<evidence type="ECO:0000313" key="2">
    <source>
        <dbReference type="EMBL" id="RKN40754.1"/>
    </source>
</evidence>
<dbReference type="SUPFAM" id="SSF47413">
    <property type="entry name" value="lambda repressor-like DNA-binding domains"/>
    <property type="match status" value="1"/>
</dbReference>
<dbReference type="InterPro" id="IPR001387">
    <property type="entry name" value="Cro/C1-type_HTH"/>
</dbReference>
<dbReference type="AlphaFoldDB" id="A0A3A9YYH7"/>
<dbReference type="CDD" id="cd00093">
    <property type="entry name" value="HTH_XRE"/>
    <property type="match status" value="1"/>
</dbReference>
<dbReference type="GO" id="GO:0003677">
    <property type="term" value="F:DNA binding"/>
    <property type="evidence" value="ECO:0007669"/>
    <property type="project" value="InterPro"/>
</dbReference>
<gene>
    <name evidence="2" type="ORF">D7294_16820</name>
</gene>
<organism evidence="2 3">
    <name type="scientific">Streptomyces hoynatensis</name>
    <dbReference type="NCBI Taxonomy" id="1141874"/>
    <lineage>
        <taxon>Bacteria</taxon>
        <taxon>Bacillati</taxon>
        <taxon>Actinomycetota</taxon>
        <taxon>Actinomycetes</taxon>
        <taxon>Kitasatosporales</taxon>
        <taxon>Streptomycetaceae</taxon>
        <taxon>Streptomyces</taxon>
    </lineage>
</organism>
<dbReference type="InterPro" id="IPR010982">
    <property type="entry name" value="Lambda_DNA-bd_dom_sf"/>
</dbReference>
<name>A0A3A9YYH7_9ACTN</name>
<dbReference type="EMBL" id="RBAL01000009">
    <property type="protein sequence ID" value="RKN40754.1"/>
    <property type="molecule type" value="Genomic_DNA"/>
</dbReference>
<comment type="caution">
    <text evidence="2">The sequence shown here is derived from an EMBL/GenBank/DDBJ whole genome shotgun (WGS) entry which is preliminary data.</text>
</comment>
<dbReference type="OrthoDB" id="4235039at2"/>
<accession>A0A3A9YYH7</accession>